<dbReference type="Gene3D" id="3.40.50.1820">
    <property type="entry name" value="alpha/beta hydrolase"/>
    <property type="match status" value="1"/>
</dbReference>
<protein>
    <recommendedName>
        <fullName evidence="6">Lipase domain-containing protein</fullName>
    </recommendedName>
</protein>
<keyword evidence="3" id="KW-0964">Secreted</keyword>
<evidence type="ECO:0000256" key="2">
    <source>
        <dbReference type="ARBA" id="ARBA00010701"/>
    </source>
</evidence>
<dbReference type="PANTHER" id="PTHR11610">
    <property type="entry name" value="LIPASE"/>
    <property type="match status" value="1"/>
</dbReference>
<comment type="subcellular location">
    <subcellularLocation>
        <location evidence="1">Secreted</location>
    </subcellularLocation>
</comment>
<sequence length="334" mass="37252">MYIKRTTILTDLITYQAMEVLIVFAGLIALSAGSANPWSPGDNSVYVEGVTRFIWMPDGEGNPHLVDLYEPQERFFTKPPVNNEYWLYTRKNPKNAQKLVYGNVKSITNSNYKAKRGLNVIVHGFRGNGNSSMNSLITSAFLAVQDVNVIVVDWRDLANSFYLFATLGVPDVGQSLGKFLVWLIRNGGGDWNKVHLVGFSLGAHVLSHFFTKVNIFGHSKIVGLDPALPLWWINPYALRTRDGRYVEVIHTDGGILGFSKQIGDTDFYPNGGENPQPGCWHSVCSHSRAPQLFASSVLTNHFVARQCKNIDQAKNVKCPGKTLKMGNSIFSKRR</sequence>
<keyword evidence="5" id="KW-1133">Transmembrane helix</keyword>
<dbReference type="GO" id="GO:0016042">
    <property type="term" value="P:lipid catabolic process"/>
    <property type="evidence" value="ECO:0007669"/>
    <property type="project" value="TreeGrafter"/>
</dbReference>
<name>A0A922SBV6_SPOEX</name>
<dbReference type="InterPro" id="IPR033906">
    <property type="entry name" value="Lipase_N"/>
</dbReference>
<gene>
    <name evidence="7" type="ORF">HF086_004634</name>
</gene>
<evidence type="ECO:0000256" key="5">
    <source>
        <dbReference type="SAM" id="Phobius"/>
    </source>
</evidence>
<feature type="domain" description="Lipase" evidence="6">
    <location>
        <begin position="81"/>
        <end position="320"/>
    </location>
</feature>
<evidence type="ECO:0000256" key="1">
    <source>
        <dbReference type="ARBA" id="ARBA00004613"/>
    </source>
</evidence>
<dbReference type="AlphaFoldDB" id="A0A922SBV6"/>
<dbReference type="GO" id="GO:0016298">
    <property type="term" value="F:lipase activity"/>
    <property type="evidence" value="ECO:0007669"/>
    <property type="project" value="InterPro"/>
</dbReference>
<comment type="caution">
    <text evidence="7">The sequence shown here is derived from an EMBL/GenBank/DDBJ whole genome shotgun (WGS) entry which is preliminary data.</text>
</comment>
<dbReference type="Pfam" id="PF00151">
    <property type="entry name" value="Lipase"/>
    <property type="match status" value="1"/>
</dbReference>
<keyword evidence="5" id="KW-0812">Transmembrane</keyword>
<dbReference type="InterPro" id="IPR013818">
    <property type="entry name" value="Lipase"/>
</dbReference>
<dbReference type="SUPFAM" id="SSF53474">
    <property type="entry name" value="alpha/beta-Hydrolases"/>
    <property type="match status" value="1"/>
</dbReference>
<dbReference type="GO" id="GO:0017171">
    <property type="term" value="F:serine hydrolase activity"/>
    <property type="evidence" value="ECO:0007669"/>
    <property type="project" value="TreeGrafter"/>
</dbReference>
<dbReference type="Proteomes" id="UP000814243">
    <property type="component" value="Unassembled WGS sequence"/>
</dbReference>
<evidence type="ECO:0000256" key="3">
    <source>
        <dbReference type="ARBA" id="ARBA00022525"/>
    </source>
</evidence>
<accession>A0A922SBV6</accession>
<evidence type="ECO:0000259" key="6">
    <source>
        <dbReference type="Pfam" id="PF00151"/>
    </source>
</evidence>
<dbReference type="GO" id="GO:0005615">
    <property type="term" value="C:extracellular space"/>
    <property type="evidence" value="ECO:0007669"/>
    <property type="project" value="TreeGrafter"/>
</dbReference>
<proteinExistence type="inferred from homology"/>
<comment type="similarity">
    <text evidence="2 4">Belongs to the AB hydrolase superfamily. Lipase family.</text>
</comment>
<evidence type="ECO:0000256" key="4">
    <source>
        <dbReference type="RuleBase" id="RU004262"/>
    </source>
</evidence>
<dbReference type="PANTHER" id="PTHR11610:SF173">
    <property type="entry name" value="LIPASE DOMAIN-CONTAINING PROTEIN-RELATED"/>
    <property type="match status" value="1"/>
</dbReference>
<feature type="transmembrane region" description="Helical" evidence="5">
    <location>
        <begin position="12"/>
        <end position="33"/>
    </location>
</feature>
<keyword evidence="5" id="KW-0472">Membrane</keyword>
<dbReference type="InterPro" id="IPR029058">
    <property type="entry name" value="AB_hydrolase_fold"/>
</dbReference>
<evidence type="ECO:0000313" key="8">
    <source>
        <dbReference type="Proteomes" id="UP000814243"/>
    </source>
</evidence>
<dbReference type="InterPro" id="IPR000734">
    <property type="entry name" value="TAG_lipase"/>
</dbReference>
<dbReference type="PRINTS" id="PR00821">
    <property type="entry name" value="TAGLIPASE"/>
</dbReference>
<reference evidence="7" key="1">
    <citation type="journal article" date="2021" name="G3 (Bethesda)">
        <title>Genome and transcriptome analysis of the beet armyworm Spodoptera exigua reveals targets for pest control. .</title>
        <authorList>
            <person name="Simon S."/>
            <person name="Breeschoten T."/>
            <person name="Jansen H.J."/>
            <person name="Dirks R.P."/>
            <person name="Schranz M.E."/>
            <person name="Ros V.I.D."/>
        </authorList>
    </citation>
    <scope>NUCLEOTIDE SEQUENCE</scope>
    <source>
        <strain evidence="7">TB_SE_WUR_2020</strain>
    </source>
</reference>
<dbReference type="CDD" id="cd00707">
    <property type="entry name" value="Pancreat_lipase_like"/>
    <property type="match status" value="1"/>
</dbReference>
<organism evidence="7 8">
    <name type="scientific">Spodoptera exigua</name>
    <name type="common">Beet armyworm</name>
    <name type="synonym">Noctua fulgens</name>
    <dbReference type="NCBI Taxonomy" id="7107"/>
    <lineage>
        <taxon>Eukaryota</taxon>
        <taxon>Metazoa</taxon>
        <taxon>Ecdysozoa</taxon>
        <taxon>Arthropoda</taxon>
        <taxon>Hexapoda</taxon>
        <taxon>Insecta</taxon>
        <taxon>Pterygota</taxon>
        <taxon>Neoptera</taxon>
        <taxon>Endopterygota</taxon>
        <taxon>Lepidoptera</taxon>
        <taxon>Glossata</taxon>
        <taxon>Ditrysia</taxon>
        <taxon>Noctuoidea</taxon>
        <taxon>Noctuidae</taxon>
        <taxon>Amphipyrinae</taxon>
        <taxon>Spodoptera</taxon>
    </lineage>
</organism>
<evidence type="ECO:0000313" key="7">
    <source>
        <dbReference type="EMBL" id="KAH9631473.1"/>
    </source>
</evidence>
<dbReference type="EMBL" id="JACEFF010000758">
    <property type="protein sequence ID" value="KAH9631473.1"/>
    <property type="molecule type" value="Genomic_DNA"/>
</dbReference>